<accession>L1IWZ1</accession>
<reference evidence="6 8" key="1">
    <citation type="journal article" date="2012" name="Nature">
        <title>Algal genomes reveal evolutionary mosaicism and the fate of nucleomorphs.</title>
        <authorList>
            <consortium name="DOE Joint Genome Institute"/>
            <person name="Curtis B.A."/>
            <person name="Tanifuji G."/>
            <person name="Burki F."/>
            <person name="Gruber A."/>
            <person name="Irimia M."/>
            <person name="Maruyama S."/>
            <person name="Arias M.C."/>
            <person name="Ball S.G."/>
            <person name="Gile G.H."/>
            <person name="Hirakawa Y."/>
            <person name="Hopkins J.F."/>
            <person name="Kuo A."/>
            <person name="Rensing S.A."/>
            <person name="Schmutz J."/>
            <person name="Symeonidi A."/>
            <person name="Elias M."/>
            <person name="Eveleigh R.J."/>
            <person name="Herman E.K."/>
            <person name="Klute M.J."/>
            <person name="Nakayama T."/>
            <person name="Obornik M."/>
            <person name="Reyes-Prieto A."/>
            <person name="Armbrust E.V."/>
            <person name="Aves S.J."/>
            <person name="Beiko R.G."/>
            <person name="Coutinho P."/>
            <person name="Dacks J.B."/>
            <person name="Durnford D.G."/>
            <person name="Fast N.M."/>
            <person name="Green B.R."/>
            <person name="Grisdale C.J."/>
            <person name="Hempel F."/>
            <person name="Henrissat B."/>
            <person name="Hoppner M.P."/>
            <person name="Ishida K."/>
            <person name="Kim E."/>
            <person name="Koreny L."/>
            <person name="Kroth P.G."/>
            <person name="Liu Y."/>
            <person name="Malik S.B."/>
            <person name="Maier U.G."/>
            <person name="McRose D."/>
            <person name="Mock T."/>
            <person name="Neilson J.A."/>
            <person name="Onodera N.T."/>
            <person name="Poole A.M."/>
            <person name="Pritham E.J."/>
            <person name="Richards T.A."/>
            <person name="Rocap G."/>
            <person name="Roy S.W."/>
            <person name="Sarai C."/>
            <person name="Schaack S."/>
            <person name="Shirato S."/>
            <person name="Slamovits C.H."/>
            <person name="Spencer D.F."/>
            <person name="Suzuki S."/>
            <person name="Worden A.Z."/>
            <person name="Zauner S."/>
            <person name="Barry K."/>
            <person name="Bell C."/>
            <person name="Bharti A.K."/>
            <person name="Crow J.A."/>
            <person name="Grimwood J."/>
            <person name="Kramer R."/>
            <person name="Lindquist E."/>
            <person name="Lucas S."/>
            <person name="Salamov A."/>
            <person name="McFadden G.I."/>
            <person name="Lane C.E."/>
            <person name="Keeling P.J."/>
            <person name="Gray M.W."/>
            <person name="Grigoriev I.V."/>
            <person name="Archibald J.M."/>
        </authorList>
    </citation>
    <scope>NUCLEOTIDE SEQUENCE</scope>
    <source>
        <strain evidence="6 8">CCMP2712</strain>
    </source>
</reference>
<dbReference type="EMBL" id="JH993032">
    <property type="protein sequence ID" value="EKX40360.1"/>
    <property type="molecule type" value="Genomic_DNA"/>
</dbReference>
<comment type="similarity">
    <text evidence="1 4">Belongs to the inositol phosphokinase (IPK) family.</text>
</comment>
<reference evidence="7" key="3">
    <citation type="submission" date="2015-06" db="UniProtKB">
        <authorList>
            <consortium name="EnsemblProtists"/>
        </authorList>
    </citation>
    <scope>IDENTIFICATION</scope>
</reference>
<evidence type="ECO:0000256" key="3">
    <source>
        <dbReference type="ARBA" id="ARBA00022777"/>
    </source>
</evidence>
<gene>
    <name evidence="6" type="ORF">GUITHDRAFT_142854</name>
</gene>
<keyword evidence="8" id="KW-1185">Reference proteome</keyword>
<evidence type="ECO:0000256" key="5">
    <source>
        <dbReference type="SAM" id="MobiDB-lite"/>
    </source>
</evidence>
<sequence length="294" mass="34481">MIASSSRMKSMENQSTIVDTMTEGLKPFQLPGNWVDGFVMSFVASGHEGAISVKQDDSRFVFKRVDQKSDEFHAYESLPHELKSFCPRYFGESKAYLECDDDKSCRSAAYRRRYFPHVRNLVFGMKNPHVMDIKMGTRTFLETEVVNEKRRMDLLAKMIKIDPNEPTEEEKELGITKLRRDFRYMQYREKLSTSEKLGFRIDAIKIHDEERPSLSQASERQEEEEEEEEEDEHAKNICDVKGVHEAFRVFLCGRTDVWEAMLTQLKELRKVLEASEWFMKHEIIGSSILFVFDK</sequence>
<dbReference type="PANTHER" id="PTHR12400">
    <property type="entry name" value="INOSITOL POLYPHOSPHATE KINASE"/>
    <property type="match status" value="1"/>
</dbReference>
<evidence type="ECO:0000313" key="7">
    <source>
        <dbReference type="EnsemblProtists" id="EKX40360"/>
    </source>
</evidence>
<evidence type="ECO:0000256" key="2">
    <source>
        <dbReference type="ARBA" id="ARBA00022679"/>
    </source>
</evidence>
<dbReference type="GO" id="GO:0046854">
    <property type="term" value="P:phosphatidylinositol phosphate biosynthetic process"/>
    <property type="evidence" value="ECO:0007669"/>
    <property type="project" value="TreeGrafter"/>
</dbReference>
<dbReference type="GO" id="GO:0005634">
    <property type="term" value="C:nucleus"/>
    <property type="evidence" value="ECO:0007669"/>
    <property type="project" value="TreeGrafter"/>
</dbReference>
<dbReference type="STRING" id="905079.L1IWZ1"/>
<dbReference type="AlphaFoldDB" id="L1IWZ1"/>
<dbReference type="RefSeq" id="XP_005827340.1">
    <property type="nucleotide sequence ID" value="XM_005827283.1"/>
</dbReference>
<evidence type="ECO:0000256" key="4">
    <source>
        <dbReference type="RuleBase" id="RU363090"/>
    </source>
</evidence>
<name>L1IWZ1_GUITC</name>
<dbReference type="Pfam" id="PF03770">
    <property type="entry name" value="IPK"/>
    <property type="match status" value="1"/>
</dbReference>
<dbReference type="eggNOG" id="KOG1621">
    <property type="taxonomic scope" value="Eukaryota"/>
</dbReference>
<evidence type="ECO:0000313" key="6">
    <source>
        <dbReference type="EMBL" id="EKX40360.1"/>
    </source>
</evidence>
<reference evidence="8" key="2">
    <citation type="submission" date="2012-11" db="EMBL/GenBank/DDBJ databases">
        <authorList>
            <person name="Kuo A."/>
            <person name="Curtis B.A."/>
            <person name="Tanifuji G."/>
            <person name="Burki F."/>
            <person name="Gruber A."/>
            <person name="Irimia M."/>
            <person name="Maruyama S."/>
            <person name="Arias M.C."/>
            <person name="Ball S.G."/>
            <person name="Gile G.H."/>
            <person name="Hirakawa Y."/>
            <person name="Hopkins J.F."/>
            <person name="Rensing S.A."/>
            <person name="Schmutz J."/>
            <person name="Symeonidi A."/>
            <person name="Elias M."/>
            <person name="Eveleigh R.J."/>
            <person name="Herman E.K."/>
            <person name="Klute M.J."/>
            <person name="Nakayama T."/>
            <person name="Obornik M."/>
            <person name="Reyes-Prieto A."/>
            <person name="Armbrust E.V."/>
            <person name="Aves S.J."/>
            <person name="Beiko R.G."/>
            <person name="Coutinho P."/>
            <person name="Dacks J.B."/>
            <person name="Durnford D.G."/>
            <person name="Fast N.M."/>
            <person name="Green B.R."/>
            <person name="Grisdale C."/>
            <person name="Hempe F."/>
            <person name="Henrissat B."/>
            <person name="Hoppner M.P."/>
            <person name="Ishida K.-I."/>
            <person name="Kim E."/>
            <person name="Koreny L."/>
            <person name="Kroth P.G."/>
            <person name="Liu Y."/>
            <person name="Malik S.-B."/>
            <person name="Maier U.G."/>
            <person name="McRose D."/>
            <person name="Mock T."/>
            <person name="Neilson J.A."/>
            <person name="Onodera N.T."/>
            <person name="Poole A.M."/>
            <person name="Pritham E.J."/>
            <person name="Richards T.A."/>
            <person name="Rocap G."/>
            <person name="Roy S.W."/>
            <person name="Sarai C."/>
            <person name="Schaack S."/>
            <person name="Shirato S."/>
            <person name="Slamovits C.H."/>
            <person name="Spencer D.F."/>
            <person name="Suzuki S."/>
            <person name="Worden A.Z."/>
            <person name="Zauner S."/>
            <person name="Barry K."/>
            <person name="Bell C."/>
            <person name="Bharti A.K."/>
            <person name="Crow J.A."/>
            <person name="Grimwood J."/>
            <person name="Kramer R."/>
            <person name="Lindquist E."/>
            <person name="Lucas S."/>
            <person name="Salamov A."/>
            <person name="McFadden G.I."/>
            <person name="Lane C.E."/>
            <person name="Keeling P.J."/>
            <person name="Gray M.W."/>
            <person name="Grigoriev I.V."/>
            <person name="Archibald J.M."/>
        </authorList>
    </citation>
    <scope>NUCLEOTIDE SEQUENCE</scope>
    <source>
        <strain evidence="8">CCMP2712</strain>
    </source>
</reference>
<dbReference type="KEGG" id="gtt:GUITHDRAFT_142854"/>
<dbReference type="Proteomes" id="UP000011087">
    <property type="component" value="Unassembled WGS sequence"/>
</dbReference>
<proteinExistence type="inferred from homology"/>
<keyword evidence="2 4" id="KW-0808">Transferase</keyword>
<dbReference type="PaxDb" id="55529-EKX40360"/>
<dbReference type="GO" id="GO:0032958">
    <property type="term" value="P:inositol phosphate biosynthetic process"/>
    <property type="evidence" value="ECO:0007669"/>
    <property type="project" value="InterPro"/>
</dbReference>
<dbReference type="Gene3D" id="3.30.470.160">
    <property type="entry name" value="Inositol polyphosphate kinase"/>
    <property type="match status" value="1"/>
</dbReference>
<protein>
    <recommendedName>
        <fullName evidence="4">Kinase</fullName>
        <ecNumber evidence="4">2.7.-.-</ecNumber>
    </recommendedName>
</protein>
<dbReference type="HOGENOM" id="CLU_948158_0_0_1"/>
<dbReference type="EC" id="2.7.-.-" evidence="4"/>
<dbReference type="SUPFAM" id="SSF56104">
    <property type="entry name" value="SAICAR synthase-like"/>
    <property type="match status" value="1"/>
</dbReference>
<feature type="region of interest" description="Disordered" evidence="5">
    <location>
        <begin position="210"/>
        <end position="235"/>
    </location>
</feature>
<dbReference type="GO" id="GO:0005737">
    <property type="term" value="C:cytoplasm"/>
    <property type="evidence" value="ECO:0007669"/>
    <property type="project" value="TreeGrafter"/>
</dbReference>
<dbReference type="EnsemblProtists" id="EKX40360">
    <property type="protein sequence ID" value="EKX40360"/>
    <property type="gene ID" value="GUITHDRAFT_142854"/>
</dbReference>
<dbReference type="InterPro" id="IPR005522">
    <property type="entry name" value="IPK"/>
</dbReference>
<dbReference type="GO" id="GO:0000828">
    <property type="term" value="F:inositol hexakisphosphate kinase activity"/>
    <property type="evidence" value="ECO:0007669"/>
    <property type="project" value="TreeGrafter"/>
</dbReference>
<dbReference type="InterPro" id="IPR038286">
    <property type="entry name" value="IPK_sf"/>
</dbReference>
<dbReference type="GeneID" id="17297055"/>
<evidence type="ECO:0000313" key="8">
    <source>
        <dbReference type="Proteomes" id="UP000011087"/>
    </source>
</evidence>
<evidence type="ECO:0000256" key="1">
    <source>
        <dbReference type="ARBA" id="ARBA00007374"/>
    </source>
</evidence>
<feature type="compositionally biased region" description="Acidic residues" evidence="5">
    <location>
        <begin position="221"/>
        <end position="231"/>
    </location>
</feature>
<dbReference type="PANTHER" id="PTHR12400:SF55">
    <property type="entry name" value="INOSITOL-TRISPHOSPHATE 3-KINASE A"/>
    <property type="match status" value="1"/>
</dbReference>
<organism evidence="6">
    <name type="scientific">Guillardia theta (strain CCMP2712)</name>
    <name type="common">Cryptophyte</name>
    <dbReference type="NCBI Taxonomy" id="905079"/>
    <lineage>
        <taxon>Eukaryota</taxon>
        <taxon>Cryptophyceae</taxon>
        <taxon>Pyrenomonadales</taxon>
        <taxon>Geminigeraceae</taxon>
        <taxon>Guillardia</taxon>
    </lineage>
</organism>
<dbReference type="OrthoDB" id="338650at2759"/>
<dbReference type="OMA" id="MFFRTHE"/>
<keyword evidence="3 4" id="KW-0418">Kinase</keyword>